<organism evidence="6 7">
    <name type="scientific">Solanum verrucosum</name>
    <dbReference type="NCBI Taxonomy" id="315347"/>
    <lineage>
        <taxon>Eukaryota</taxon>
        <taxon>Viridiplantae</taxon>
        <taxon>Streptophyta</taxon>
        <taxon>Embryophyta</taxon>
        <taxon>Tracheophyta</taxon>
        <taxon>Spermatophyta</taxon>
        <taxon>Magnoliopsida</taxon>
        <taxon>eudicotyledons</taxon>
        <taxon>Gunneridae</taxon>
        <taxon>Pentapetalae</taxon>
        <taxon>asterids</taxon>
        <taxon>lamiids</taxon>
        <taxon>Solanales</taxon>
        <taxon>Solanaceae</taxon>
        <taxon>Solanoideae</taxon>
        <taxon>Solaneae</taxon>
        <taxon>Solanum</taxon>
    </lineage>
</organism>
<dbReference type="AlphaFoldDB" id="A0AAF0Q1J1"/>
<dbReference type="Proteomes" id="UP001234989">
    <property type="component" value="Chromosome 2"/>
</dbReference>
<keyword evidence="2" id="KW-0805">Transcription regulation</keyword>
<evidence type="ECO:0000313" key="7">
    <source>
        <dbReference type="Proteomes" id="UP001234989"/>
    </source>
</evidence>
<dbReference type="CDD" id="cd10017">
    <property type="entry name" value="B3_DNA"/>
    <property type="match status" value="1"/>
</dbReference>
<sequence length="145" mass="16715">MRNSAVVAALKRKLDLLQENRRGLRKWIVLRKKALTSHPVMKMILLIHIAQLATKILNRRMCLLTIPKRFAKKAGIISGKKMRLVNEEGKEYWRVAILSGTIRITRGWAAFRTHNKIVCGCFKLIQGNILQVQKVPKHPSLQSYH</sequence>
<reference evidence="6" key="1">
    <citation type="submission" date="2023-08" db="EMBL/GenBank/DDBJ databases">
        <title>A de novo genome assembly of Solanum verrucosum Schlechtendal, a Mexican diploid species geographically isolated from the other diploid A-genome species in potato relatives.</title>
        <authorList>
            <person name="Hosaka K."/>
        </authorList>
    </citation>
    <scope>NUCLEOTIDE SEQUENCE</scope>
    <source>
        <tissue evidence="6">Young leaves</tissue>
    </source>
</reference>
<dbReference type="GO" id="GO:0005634">
    <property type="term" value="C:nucleus"/>
    <property type="evidence" value="ECO:0007669"/>
    <property type="project" value="UniProtKB-SubCell"/>
</dbReference>
<dbReference type="InterPro" id="IPR003340">
    <property type="entry name" value="B3_DNA-bd"/>
</dbReference>
<dbReference type="Gene3D" id="2.40.330.10">
    <property type="entry name" value="DNA-binding pseudobarrel domain"/>
    <property type="match status" value="1"/>
</dbReference>
<dbReference type="InterPro" id="IPR015300">
    <property type="entry name" value="DNA-bd_pseudobarrel_sf"/>
</dbReference>
<evidence type="ECO:0000256" key="4">
    <source>
        <dbReference type="ARBA" id="ARBA00023163"/>
    </source>
</evidence>
<evidence type="ECO:0000256" key="5">
    <source>
        <dbReference type="ARBA" id="ARBA00023242"/>
    </source>
</evidence>
<evidence type="ECO:0000256" key="1">
    <source>
        <dbReference type="ARBA" id="ARBA00004123"/>
    </source>
</evidence>
<name>A0AAF0Q1J1_SOLVR</name>
<protein>
    <recommendedName>
        <fullName evidence="8">TF-B3 domain-containing protein</fullName>
    </recommendedName>
</protein>
<proteinExistence type="predicted"/>
<accession>A0AAF0Q1J1</accession>
<keyword evidence="5" id="KW-0539">Nucleus</keyword>
<gene>
    <name evidence="6" type="ORF">MTR67_008386</name>
</gene>
<evidence type="ECO:0000256" key="2">
    <source>
        <dbReference type="ARBA" id="ARBA00023015"/>
    </source>
</evidence>
<evidence type="ECO:0000256" key="3">
    <source>
        <dbReference type="ARBA" id="ARBA00023125"/>
    </source>
</evidence>
<comment type="subcellular location">
    <subcellularLocation>
        <location evidence="1">Nucleus</location>
    </subcellularLocation>
</comment>
<keyword evidence="4" id="KW-0804">Transcription</keyword>
<evidence type="ECO:0000313" key="6">
    <source>
        <dbReference type="EMBL" id="WMV15001.1"/>
    </source>
</evidence>
<keyword evidence="7" id="KW-1185">Reference proteome</keyword>
<dbReference type="GO" id="GO:0003677">
    <property type="term" value="F:DNA binding"/>
    <property type="evidence" value="ECO:0007669"/>
    <property type="project" value="UniProtKB-KW"/>
</dbReference>
<dbReference type="SUPFAM" id="SSF101936">
    <property type="entry name" value="DNA-binding pseudobarrel domain"/>
    <property type="match status" value="1"/>
</dbReference>
<dbReference type="EMBL" id="CP133613">
    <property type="protein sequence ID" value="WMV15001.1"/>
    <property type="molecule type" value="Genomic_DNA"/>
</dbReference>
<keyword evidence="3" id="KW-0238">DNA-binding</keyword>
<evidence type="ECO:0008006" key="8">
    <source>
        <dbReference type="Google" id="ProtNLM"/>
    </source>
</evidence>